<dbReference type="PANTHER" id="PTHR43076:SF1">
    <property type="entry name" value="LIPOYL SYNTHASE 2"/>
    <property type="match status" value="1"/>
</dbReference>
<name>A0A229R758_9PSEU</name>
<feature type="non-terminal residue" evidence="3">
    <location>
        <position position="1"/>
    </location>
</feature>
<dbReference type="Proteomes" id="UP000215223">
    <property type="component" value="Unassembled WGS sequence"/>
</dbReference>
<comment type="caution">
    <text evidence="3">The sequence shown here is derived from an EMBL/GenBank/DDBJ whole genome shotgun (WGS) entry which is preliminary data.</text>
</comment>
<dbReference type="PANTHER" id="PTHR43076">
    <property type="entry name" value="FO SYNTHASE (COFH)"/>
    <property type="match status" value="1"/>
</dbReference>
<keyword evidence="2" id="KW-0408">Iron</keyword>
<dbReference type="InterPro" id="IPR034405">
    <property type="entry name" value="F420"/>
</dbReference>
<evidence type="ECO:0000313" key="4">
    <source>
        <dbReference type="Proteomes" id="UP000215223"/>
    </source>
</evidence>
<gene>
    <name evidence="3" type="ORF">CFP71_42485</name>
</gene>
<dbReference type="GO" id="GO:0044689">
    <property type="term" value="F:7,8-didemethyl-8-hydroxy-5-deazariboflavin synthase activity"/>
    <property type="evidence" value="ECO:0007669"/>
    <property type="project" value="TreeGrafter"/>
</dbReference>
<keyword evidence="4" id="KW-1185">Reference proteome</keyword>
<keyword evidence="2" id="KW-0004">4Fe-4S</keyword>
<evidence type="ECO:0000256" key="1">
    <source>
        <dbReference type="ARBA" id="ARBA00001966"/>
    </source>
</evidence>
<dbReference type="GO" id="GO:0051539">
    <property type="term" value="F:4 iron, 4 sulfur cluster binding"/>
    <property type="evidence" value="ECO:0007669"/>
    <property type="project" value="UniProtKB-KW"/>
</dbReference>
<sequence length="89" mass="9333">EGSRAVLQGGVNDIGGTLMEETISRMAGAANGSYKTISDMRSMVEPLGRPLRQRTTEYGTPTAERIAAAQASDGVATAVRRPLLPLVTS</sequence>
<evidence type="ECO:0000256" key="2">
    <source>
        <dbReference type="ARBA" id="ARBA00022485"/>
    </source>
</evidence>
<keyword evidence="2" id="KW-0479">Metal-binding</keyword>
<proteinExistence type="predicted"/>
<reference evidence="3 4" key="1">
    <citation type="submission" date="2017-07" db="EMBL/GenBank/DDBJ databases">
        <title>Amycolatopsis thailandensis Genome sequencing and assembly.</title>
        <authorList>
            <person name="Kaur N."/>
            <person name="Mayilraj S."/>
        </authorList>
    </citation>
    <scope>NUCLEOTIDE SEQUENCE [LARGE SCALE GENOMIC DNA]</scope>
    <source>
        <strain evidence="3 4">JCM 16380</strain>
    </source>
</reference>
<dbReference type="EMBL" id="NMQT01000306">
    <property type="protein sequence ID" value="OXM42503.1"/>
    <property type="molecule type" value="Genomic_DNA"/>
</dbReference>
<protein>
    <submittedName>
        <fullName evidence="3">Uncharacterized protein</fullName>
    </submittedName>
</protein>
<evidence type="ECO:0000313" key="3">
    <source>
        <dbReference type="EMBL" id="OXM42503.1"/>
    </source>
</evidence>
<keyword evidence="2" id="KW-0411">Iron-sulfur</keyword>
<dbReference type="AlphaFoldDB" id="A0A229R758"/>
<comment type="cofactor">
    <cofactor evidence="1">
        <name>[4Fe-4S] cluster</name>
        <dbReference type="ChEBI" id="CHEBI:49883"/>
    </cofactor>
</comment>
<accession>A0A229R758</accession>
<organism evidence="3 4">
    <name type="scientific">Amycolatopsis thailandensis</name>
    <dbReference type="NCBI Taxonomy" id="589330"/>
    <lineage>
        <taxon>Bacteria</taxon>
        <taxon>Bacillati</taxon>
        <taxon>Actinomycetota</taxon>
        <taxon>Actinomycetes</taxon>
        <taxon>Pseudonocardiales</taxon>
        <taxon>Pseudonocardiaceae</taxon>
        <taxon>Amycolatopsis</taxon>
    </lineage>
</organism>